<reference evidence="1" key="1">
    <citation type="journal article" date="2023" name="G3 (Bethesda)">
        <title>Whole genome assemblies of Zophobas morio and Tenebrio molitor.</title>
        <authorList>
            <person name="Kaur S."/>
            <person name="Stinson S.A."/>
            <person name="diCenzo G.C."/>
        </authorList>
    </citation>
    <scope>NUCLEOTIDE SEQUENCE</scope>
    <source>
        <strain evidence="1">QUZm001</strain>
    </source>
</reference>
<proteinExistence type="predicted"/>
<accession>A0AA38HV67</accession>
<comment type="caution">
    <text evidence="1">The sequence shown here is derived from an EMBL/GenBank/DDBJ whole genome shotgun (WGS) entry which is preliminary data.</text>
</comment>
<sequence length="233" mass="26858">MTDPSEEEAIDDDTFSKINTDSQDFKELIAKYGDRIKFKEGFRQLYNRIDEENVITDNNCLETIVVKTNDAPNDTSVYKETQEPIPSTSKGTCSTVYRVDDNLPLARLIKQEFPNEDISTYYIPYVRQNKKTVQCMRGKLVDRYHNQRKKLKKSGVLTTACPSSSLEVHETVEIASTQDYEDDVEDFCCWLRYNTEPWPEVLAKWKATTCGIPRKAKKDVATTEEARICNQPN</sequence>
<dbReference type="AlphaFoldDB" id="A0AA38HV67"/>
<protein>
    <submittedName>
        <fullName evidence="1">Uncharacterized protein</fullName>
    </submittedName>
</protein>
<gene>
    <name evidence="1" type="ORF">Zmor_026832</name>
</gene>
<name>A0AA38HV67_9CUCU</name>
<organism evidence="1 2">
    <name type="scientific">Zophobas morio</name>
    <dbReference type="NCBI Taxonomy" id="2755281"/>
    <lineage>
        <taxon>Eukaryota</taxon>
        <taxon>Metazoa</taxon>
        <taxon>Ecdysozoa</taxon>
        <taxon>Arthropoda</taxon>
        <taxon>Hexapoda</taxon>
        <taxon>Insecta</taxon>
        <taxon>Pterygota</taxon>
        <taxon>Neoptera</taxon>
        <taxon>Endopterygota</taxon>
        <taxon>Coleoptera</taxon>
        <taxon>Polyphaga</taxon>
        <taxon>Cucujiformia</taxon>
        <taxon>Tenebrionidae</taxon>
        <taxon>Zophobas</taxon>
    </lineage>
</organism>
<dbReference type="EMBL" id="JALNTZ010000008">
    <property type="protein sequence ID" value="KAJ3644160.1"/>
    <property type="molecule type" value="Genomic_DNA"/>
</dbReference>
<keyword evidence="2" id="KW-1185">Reference proteome</keyword>
<dbReference type="Proteomes" id="UP001168821">
    <property type="component" value="Unassembled WGS sequence"/>
</dbReference>
<evidence type="ECO:0000313" key="2">
    <source>
        <dbReference type="Proteomes" id="UP001168821"/>
    </source>
</evidence>
<evidence type="ECO:0000313" key="1">
    <source>
        <dbReference type="EMBL" id="KAJ3644160.1"/>
    </source>
</evidence>